<dbReference type="Proteomes" id="UP001335720">
    <property type="component" value="Chromosome"/>
</dbReference>
<proteinExistence type="predicted"/>
<dbReference type="GO" id="GO:0003824">
    <property type="term" value="F:catalytic activity"/>
    <property type="evidence" value="ECO:0007669"/>
    <property type="project" value="InterPro"/>
</dbReference>
<dbReference type="SUPFAM" id="SSF52507">
    <property type="entry name" value="Homo-oligomeric flavin-containing Cys decarboxylases, HFCD"/>
    <property type="match status" value="1"/>
</dbReference>
<accession>A0AA48KZ36</accession>
<evidence type="ECO:0000259" key="1">
    <source>
        <dbReference type="Pfam" id="PF02441"/>
    </source>
</evidence>
<gene>
    <name evidence="2" type="ORF">RsTaC01_0247</name>
</gene>
<dbReference type="KEGG" id="ptrh:RsTaC01_0247"/>
<dbReference type="InterPro" id="IPR003382">
    <property type="entry name" value="Flavoprotein"/>
</dbReference>
<evidence type="ECO:0000313" key="2">
    <source>
        <dbReference type="EMBL" id="BED92502.1"/>
    </source>
</evidence>
<name>A0AA48KZ36_9FIRM</name>
<dbReference type="AlphaFoldDB" id="A0AA48KZ36"/>
<dbReference type="InterPro" id="IPR036551">
    <property type="entry name" value="Flavin_trans-like"/>
</dbReference>
<reference evidence="2" key="1">
    <citation type="journal article" date="2023" name="ISME J.">
        <title>Emergence of putative energy parasites within Clostridia revealed by genome analysis of a novel endosymbiotic clade.</title>
        <authorList>
            <person name="Takahashi K."/>
            <person name="Kuwahara H."/>
            <person name="Horikawa Y."/>
            <person name="Izawa K."/>
            <person name="Kato D."/>
            <person name="Inagaki T."/>
            <person name="Yuki M."/>
            <person name="Ohkuma M."/>
            <person name="Hongoh Y."/>
        </authorList>
    </citation>
    <scope>NUCLEOTIDE SEQUENCE</scope>
    <source>
        <strain evidence="2">RsTa-C01</strain>
    </source>
</reference>
<dbReference type="Pfam" id="PF02441">
    <property type="entry name" value="Flavoprotein"/>
    <property type="match status" value="1"/>
</dbReference>
<organism evidence="2">
    <name type="scientific">Candidatus Paraimprobicoccus trichonymphae</name>
    <dbReference type="NCBI Taxonomy" id="3033793"/>
    <lineage>
        <taxon>Bacteria</taxon>
        <taxon>Bacillati</taxon>
        <taxon>Bacillota</taxon>
        <taxon>Clostridia</taxon>
        <taxon>Candidatus Paraimprobicoccus</taxon>
    </lineage>
</organism>
<feature type="domain" description="Flavoprotein" evidence="1">
    <location>
        <begin position="5"/>
        <end position="165"/>
    </location>
</feature>
<sequence>MKKINLGYAICGSFCNFENSIKQLEILSKKNYEIFPIMSFNAFGLDTKFGKAKDFNDRIESICNKKIINTIVMAEPIGPKKLLDIITISPCTGNTLSKICNAIIDTPVTMAVKSHLRIQRPVVIVLATNDALGTSGQNLGKALNMKNIYFVPLEQDDYIKKPNSLVSNFELLDETIKLALEKIQIQPIFL</sequence>
<dbReference type="Gene3D" id="3.40.50.1950">
    <property type="entry name" value="Flavin prenyltransferase-like"/>
    <property type="match status" value="1"/>
</dbReference>
<protein>
    <submittedName>
        <fullName evidence="2">Dipicolinate synthase subunit B</fullName>
    </submittedName>
</protein>
<dbReference type="NCBIfam" id="NF006161">
    <property type="entry name" value="PRK08305.1"/>
    <property type="match status" value="1"/>
</dbReference>
<dbReference type="EMBL" id="AP027925">
    <property type="protein sequence ID" value="BED92502.1"/>
    <property type="molecule type" value="Genomic_DNA"/>
</dbReference>